<evidence type="ECO:0000313" key="1">
    <source>
        <dbReference type="EMBL" id="CAL1396252.1"/>
    </source>
</evidence>
<sequence>MSFLFCAVCAVHVKEHCPNPLISLLLDCRSSSRWRYPASGVQFIVVNKKATIRISISTPSVSVFPSTSKQGLFFGFVISGQPKRRVVVLFSSSALVISSSSSSKVHDLVHQSAACLHQGPLEFRVVWCLRQLIGLIIGQSKHCWQHASSVLGDSHLISYSYGCCGHWPLLMDSCQGSLVLLWWWWCLHKDGFQVNAKAIPSACVV</sequence>
<keyword evidence="2" id="KW-1185">Reference proteome</keyword>
<name>A0AAV2FE12_9ROSI</name>
<dbReference type="AlphaFoldDB" id="A0AAV2FE12"/>
<organism evidence="1 2">
    <name type="scientific">Linum trigynum</name>
    <dbReference type="NCBI Taxonomy" id="586398"/>
    <lineage>
        <taxon>Eukaryota</taxon>
        <taxon>Viridiplantae</taxon>
        <taxon>Streptophyta</taxon>
        <taxon>Embryophyta</taxon>
        <taxon>Tracheophyta</taxon>
        <taxon>Spermatophyta</taxon>
        <taxon>Magnoliopsida</taxon>
        <taxon>eudicotyledons</taxon>
        <taxon>Gunneridae</taxon>
        <taxon>Pentapetalae</taxon>
        <taxon>rosids</taxon>
        <taxon>fabids</taxon>
        <taxon>Malpighiales</taxon>
        <taxon>Linaceae</taxon>
        <taxon>Linum</taxon>
    </lineage>
</organism>
<dbReference type="Proteomes" id="UP001497516">
    <property type="component" value="Chromosome 6"/>
</dbReference>
<protein>
    <submittedName>
        <fullName evidence="1">Uncharacterized protein</fullName>
    </submittedName>
</protein>
<gene>
    <name evidence="1" type="ORF">LTRI10_LOCUS36632</name>
</gene>
<accession>A0AAV2FE12</accession>
<evidence type="ECO:0000313" key="2">
    <source>
        <dbReference type="Proteomes" id="UP001497516"/>
    </source>
</evidence>
<reference evidence="1 2" key="1">
    <citation type="submission" date="2024-04" db="EMBL/GenBank/DDBJ databases">
        <authorList>
            <person name="Fracassetti M."/>
        </authorList>
    </citation>
    <scope>NUCLEOTIDE SEQUENCE [LARGE SCALE GENOMIC DNA]</scope>
</reference>
<proteinExistence type="predicted"/>
<dbReference type="EMBL" id="OZ034819">
    <property type="protein sequence ID" value="CAL1396252.1"/>
    <property type="molecule type" value="Genomic_DNA"/>
</dbReference>